<dbReference type="RefSeq" id="WP_125696540.1">
    <property type="nucleotide sequence ID" value="NZ_JBHTOG010000003.1"/>
</dbReference>
<evidence type="ECO:0000259" key="8">
    <source>
        <dbReference type="SMART" id="SM00881"/>
    </source>
</evidence>
<evidence type="ECO:0000313" key="10">
    <source>
        <dbReference type="Proteomes" id="UP001597192"/>
    </source>
</evidence>
<sequence length="221" mass="24635">MAETIIPKATAKRLPLYYRYLNFLANSGTTKISSTELSEAVKVDSATIRRDFSYFGALGKRGYGYDVMDLIKFFKKILNQDRLTNVALVGVGNLGHALLNYNFRQANNIRISAAFDVDPKIAGTIQSGVPVYPMDELIEQLRVQQIEIVILTVPTDAAQAITNDLVVAGIKGIMNFTPLRISVPSYVRVQNVDLATELQTLIYFLQHYGPTLKETELDDDL</sequence>
<dbReference type="EMBL" id="JBHTOG010000003">
    <property type="protein sequence ID" value="MFD1431272.1"/>
    <property type="molecule type" value="Genomic_DNA"/>
</dbReference>
<evidence type="ECO:0000313" key="9">
    <source>
        <dbReference type="EMBL" id="MFD1431272.1"/>
    </source>
</evidence>
<dbReference type="Gene3D" id="1.10.10.10">
    <property type="entry name" value="Winged helix-like DNA-binding domain superfamily/Winged helix DNA-binding domain"/>
    <property type="match status" value="1"/>
</dbReference>
<evidence type="ECO:0000256" key="7">
    <source>
        <dbReference type="HAMAP-Rule" id="MF_01131"/>
    </source>
</evidence>
<reference evidence="10" key="1">
    <citation type="journal article" date="2019" name="Int. J. Syst. Evol. Microbiol.">
        <title>The Global Catalogue of Microorganisms (GCM) 10K type strain sequencing project: providing services to taxonomists for standard genome sequencing and annotation.</title>
        <authorList>
            <consortium name="The Broad Institute Genomics Platform"/>
            <consortium name="The Broad Institute Genome Sequencing Center for Infectious Disease"/>
            <person name="Wu L."/>
            <person name="Ma J."/>
        </authorList>
    </citation>
    <scope>NUCLEOTIDE SEQUENCE [LARGE SCALE GENOMIC DNA]</scope>
    <source>
        <strain evidence="10">CCM 8947</strain>
    </source>
</reference>
<dbReference type="InterPro" id="IPR009718">
    <property type="entry name" value="Rex_DNA-bd_C_dom"/>
</dbReference>
<dbReference type="InterPro" id="IPR036390">
    <property type="entry name" value="WH_DNA-bd_sf"/>
</dbReference>
<dbReference type="PANTHER" id="PTHR35786">
    <property type="entry name" value="REDOX-SENSING TRANSCRIPTIONAL REPRESSOR REX"/>
    <property type="match status" value="1"/>
</dbReference>
<comment type="similarity">
    <text evidence="7">Belongs to the transcriptional regulatory Rex family.</text>
</comment>
<evidence type="ECO:0000256" key="4">
    <source>
        <dbReference type="ARBA" id="ARBA00023027"/>
    </source>
</evidence>
<evidence type="ECO:0000256" key="2">
    <source>
        <dbReference type="ARBA" id="ARBA00022491"/>
    </source>
</evidence>
<accession>A0ABW4CK39</accession>
<dbReference type="InterPro" id="IPR003781">
    <property type="entry name" value="CoA-bd"/>
</dbReference>
<keyword evidence="2 7" id="KW-0678">Repressor</keyword>
<comment type="subcellular location">
    <subcellularLocation>
        <location evidence="7">Cytoplasm</location>
    </subcellularLocation>
</comment>
<dbReference type="Proteomes" id="UP001597192">
    <property type="component" value="Unassembled WGS sequence"/>
</dbReference>
<proteinExistence type="inferred from homology"/>
<evidence type="ECO:0000256" key="1">
    <source>
        <dbReference type="ARBA" id="ARBA00022490"/>
    </source>
</evidence>
<dbReference type="HAMAP" id="MF_01131">
    <property type="entry name" value="Rex"/>
    <property type="match status" value="1"/>
</dbReference>
<dbReference type="InterPro" id="IPR036291">
    <property type="entry name" value="NAD(P)-bd_dom_sf"/>
</dbReference>
<dbReference type="Pfam" id="PF06971">
    <property type="entry name" value="Put_DNA-bind_N"/>
    <property type="match status" value="1"/>
</dbReference>
<comment type="caution">
    <text evidence="9">The sequence shown here is derived from an EMBL/GenBank/DDBJ whole genome shotgun (WGS) entry which is preliminary data.</text>
</comment>
<keyword evidence="4 7" id="KW-0520">NAD</keyword>
<dbReference type="PANTHER" id="PTHR35786:SF1">
    <property type="entry name" value="REDOX-SENSING TRANSCRIPTIONAL REPRESSOR REX 1"/>
    <property type="match status" value="1"/>
</dbReference>
<dbReference type="NCBIfam" id="NF003989">
    <property type="entry name" value="PRK05472.1-3"/>
    <property type="match status" value="1"/>
</dbReference>
<evidence type="ECO:0000256" key="3">
    <source>
        <dbReference type="ARBA" id="ARBA00023015"/>
    </source>
</evidence>
<dbReference type="NCBIfam" id="NF003995">
    <property type="entry name" value="PRK05472.2-4"/>
    <property type="match status" value="1"/>
</dbReference>
<dbReference type="SUPFAM" id="SSF51735">
    <property type="entry name" value="NAD(P)-binding Rossmann-fold domains"/>
    <property type="match status" value="1"/>
</dbReference>
<gene>
    <name evidence="7" type="primary">rex</name>
    <name evidence="9" type="ORF">ACFQ47_00935</name>
</gene>
<name>A0ABW4CK39_9LACO</name>
<keyword evidence="5 7" id="KW-0238">DNA-binding</keyword>
<keyword evidence="6 7" id="KW-0804">Transcription</keyword>
<dbReference type="InterPro" id="IPR036388">
    <property type="entry name" value="WH-like_DNA-bd_sf"/>
</dbReference>
<comment type="function">
    <text evidence="7">Modulates transcription in response to changes in cellular NADH/NAD(+) redox state.</text>
</comment>
<dbReference type="NCBIfam" id="NF003994">
    <property type="entry name" value="PRK05472.2-3"/>
    <property type="match status" value="1"/>
</dbReference>
<dbReference type="NCBIfam" id="NF003991">
    <property type="entry name" value="PRK05472.1-5"/>
    <property type="match status" value="1"/>
</dbReference>
<feature type="domain" description="CoA-binding" evidence="8">
    <location>
        <begin position="79"/>
        <end position="180"/>
    </location>
</feature>
<feature type="DNA-binding region" description="H-T-H motif" evidence="7">
    <location>
        <begin position="16"/>
        <end position="55"/>
    </location>
</feature>
<protein>
    <recommendedName>
        <fullName evidence="7">Redox-sensing transcriptional repressor Rex</fullName>
    </recommendedName>
</protein>
<evidence type="ECO:0000256" key="6">
    <source>
        <dbReference type="ARBA" id="ARBA00023163"/>
    </source>
</evidence>
<evidence type="ECO:0000256" key="5">
    <source>
        <dbReference type="ARBA" id="ARBA00023125"/>
    </source>
</evidence>
<dbReference type="NCBIfam" id="NF003996">
    <property type="entry name" value="PRK05472.2-5"/>
    <property type="match status" value="1"/>
</dbReference>
<dbReference type="Pfam" id="PF02629">
    <property type="entry name" value="CoA_binding"/>
    <property type="match status" value="1"/>
</dbReference>
<organism evidence="9 10">
    <name type="scientific">Lacticaseibacillus yichunensis</name>
    <dbReference type="NCBI Taxonomy" id="2486015"/>
    <lineage>
        <taxon>Bacteria</taxon>
        <taxon>Bacillati</taxon>
        <taxon>Bacillota</taxon>
        <taxon>Bacilli</taxon>
        <taxon>Lactobacillales</taxon>
        <taxon>Lactobacillaceae</taxon>
        <taxon>Lacticaseibacillus</taxon>
    </lineage>
</organism>
<dbReference type="SMART" id="SM00881">
    <property type="entry name" value="CoA_binding"/>
    <property type="match status" value="1"/>
</dbReference>
<dbReference type="SUPFAM" id="SSF46785">
    <property type="entry name" value="Winged helix' DNA-binding domain"/>
    <property type="match status" value="1"/>
</dbReference>
<feature type="binding site" evidence="7">
    <location>
        <begin position="90"/>
        <end position="95"/>
    </location>
    <ligand>
        <name>NAD(+)</name>
        <dbReference type="ChEBI" id="CHEBI:57540"/>
    </ligand>
</feature>
<dbReference type="Gene3D" id="3.40.50.720">
    <property type="entry name" value="NAD(P)-binding Rossmann-like Domain"/>
    <property type="match status" value="1"/>
</dbReference>
<keyword evidence="3 7" id="KW-0805">Transcription regulation</keyword>
<keyword evidence="10" id="KW-1185">Reference proteome</keyword>
<keyword evidence="1 7" id="KW-0963">Cytoplasm</keyword>
<dbReference type="InterPro" id="IPR022876">
    <property type="entry name" value="Tscrpt_rep_Rex"/>
</dbReference>
<comment type="subunit">
    <text evidence="7">Homodimer.</text>
</comment>
<dbReference type="InterPro" id="IPR058203">
    <property type="entry name" value="Rex_bacilli-type"/>
</dbReference>